<evidence type="ECO:0000313" key="3">
    <source>
        <dbReference type="Proteomes" id="UP000828251"/>
    </source>
</evidence>
<name>A0A9D3ZJ05_9ROSI</name>
<keyword evidence="3" id="KW-1185">Reference proteome</keyword>
<protein>
    <submittedName>
        <fullName evidence="2">Uncharacterized protein</fullName>
    </submittedName>
</protein>
<accession>A0A9D3ZJ05</accession>
<dbReference type="AlphaFoldDB" id="A0A9D3ZJ05"/>
<dbReference type="Proteomes" id="UP000828251">
    <property type="component" value="Unassembled WGS sequence"/>
</dbReference>
<feature type="region of interest" description="Disordered" evidence="1">
    <location>
        <begin position="58"/>
        <end position="80"/>
    </location>
</feature>
<evidence type="ECO:0000256" key="1">
    <source>
        <dbReference type="SAM" id="MobiDB-lite"/>
    </source>
</evidence>
<gene>
    <name evidence="2" type="ORF">J1N35_041130</name>
</gene>
<evidence type="ECO:0000313" key="2">
    <source>
        <dbReference type="EMBL" id="KAH1039387.1"/>
    </source>
</evidence>
<proteinExistence type="predicted"/>
<dbReference type="EMBL" id="JAIQCV010000012">
    <property type="protein sequence ID" value="KAH1039387.1"/>
    <property type="molecule type" value="Genomic_DNA"/>
</dbReference>
<organism evidence="2 3">
    <name type="scientific">Gossypium stocksii</name>
    <dbReference type="NCBI Taxonomy" id="47602"/>
    <lineage>
        <taxon>Eukaryota</taxon>
        <taxon>Viridiplantae</taxon>
        <taxon>Streptophyta</taxon>
        <taxon>Embryophyta</taxon>
        <taxon>Tracheophyta</taxon>
        <taxon>Spermatophyta</taxon>
        <taxon>Magnoliopsida</taxon>
        <taxon>eudicotyledons</taxon>
        <taxon>Gunneridae</taxon>
        <taxon>Pentapetalae</taxon>
        <taxon>rosids</taxon>
        <taxon>malvids</taxon>
        <taxon>Malvales</taxon>
        <taxon>Malvaceae</taxon>
        <taxon>Malvoideae</taxon>
        <taxon>Gossypium</taxon>
    </lineage>
</organism>
<reference evidence="2 3" key="1">
    <citation type="journal article" date="2021" name="Plant Biotechnol. J.">
        <title>Multi-omics assisted identification of the key and species-specific regulatory components of drought-tolerant mechanisms in Gossypium stocksii.</title>
        <authorList>
            <person name="Yu D."/>
            <person name="Ke L."/>
            <person name="Zhang D."/>
            <person name="Wu Y."/>
            <person name="Sun Y."/>
            <person name="Mei J."/>
            <person name="Sun J."/>
            <person name="Sun Y."/>
        </authorList>
    </citation>
    <scope>NUCLEOTIDE SEQUENCE [LARGE SCALE GENOMIC DNA]</scope>
    <source>
        <strain evidence="3">cv. E1</strain>
        <tissue evidence="2">Leaf</tissue>
    </source>
</reference>
<comment type="caution">
    <text evidence="2">The sequence shown here is derived from an EMBL/GenBank/DDBJ whole genome shotgun (WGS) entry which is preliminary data.</text>
</comment>
<sequence length="140" mass="15625">MLELGRLRGAVLTIPRVNSKGIDIKEVCSRKSSTKFSLLPISGPSQQEYDQCRAITDKDKSTELENGTSGRKNRGHFGSENLAQNRVGAATRKFCVATSCPIAKDRENHLDVATQYLCVMTQKTIYPDFQNFRVCLDIEP</sequence>